<name>A0ABW9GLS3_9GAMM</name>
<gene>
    <name evidence="1" type="ORF">ACEUDJ_04340</name>
</gene>
<sequence length="200" mass="22713">MTHEIAQAERLVEQLGQAHRLAAGFYQRILPLFDQIAQESIDATFWYWKPSENGRPCSGSSRPSSSWVWDYIPLFASTHGYRTWDGDKARAGDMTLALRLYIDDAFKKGSSQRGNSKGMPDPLELKMGKAVVEVNLFRCTQDSELHFDELWSDIPWPEPTEQWTTAAQHQEVEYCVRHVSLAELLADPAVVTGWLKGRLG</sequence>
<keyword evidence="2" id="KW-1185">Reference proteome</keyword>
<accession>A0ABW9GLS3</accession>
<comment type="caution">
    <text evidence="1">The sequence shown here is derived from an EMBL/GenBank/DDBJ whole genome shotgun (WGS) entry which is preliminary data.</text>
</comment>
<dbReference type="RefSeq" id="WP_201354450.1">
    <property type="nucleotide sequence ID" value="NZ_JBGXBU010000001.1"/>
</dbReference>
<protein>
    <submittedName>
        <fullName evidence="1">Uncharacterized protein</fullName>
    </submittedName>
</protein>
<dbReference type="GeneID" id="97219301"/>
<reference evidence="1 2" key="1">
    <citation type="submission" date="2024-09" db="EMBL/GenBank/DDBJ databases">
        <title>Aeromonas strains Genome sequencing and assembly.</title>
        <authorList>
            <person name="Hu X."/>
            <person name="Tang B."/>
        </authorList>
    </citation>
    <scope>NUCLEOTIDE SEQUENCE [LARGE SCALE GENOMIC DNA]</scope>
    <source>
        <strain evidence="1 2">NB23SCDHY001</strain>
    </source>
</reference>
<evidence type="ECO:0000313" key="1">
    <source>
        <dbReference type="EMBL" id="MFM4892108.1"/>
    </source>
</evidence>
<dbReference type="Proteomes" id="UP001630969">
    <property type="component" value="Unassembled WGS sequence"/>
</dbReference>
<dbReference type="EMBL" id="JBGXBU010000001">
    <property type="protein sequence ID" value="MFM4892108.1"/>
    <property type="molecule type" value="Genomic_DNA"/>
</dbReference>
<evidence type="ECO:0000313" key="2">
    <source>
        <dbReference type="Proteomes" id="UP001630969"/>
    </source>
</evidence>
<proteinExistence type="predicted"/>
<organism evidence="1 2">
    <name type="scientific">Aeromonas bivalvium</name>
    <dbReference type="NCBI Taxonomy" id="440079"/>
    <lineage>
        <taxon>Bacteria</taxon>
        <taxon>Pseudomonadati</taxon>
        <taxon>Pseudomonadota</taxon>
        <taxon>Gammaproteobacteria</taxon>
        <taxon>Aeromonadales</taxon>
        <taxon>Aeromonadaceae</taxon>
        <taxon>Aeromonas</taxon>
    </lineage>
</organism>